<evidence type="ECO:0000313" key="4">
    <source>
        <dbReference type="Proteomes" id="UP000000763"/>
    </source>
</evidence>
<dbReference type="EMBL" id="AP003564">
    <property type="protein sequence ID" value="BAD68567.1"/>
    <property type="molecule type" value="Genomic_DNA"/>
</dbReference>
<reference evidence="2" key="1">
    <citation type="submission" date="2001-03" db="EMBL/GenBank/DDBJ databases">
        <title>Oryza sativa nipponbare(GA3) genomic DNA, chromosome 6, PAC clone:P0660D08.</title>
        <authorList>
            <person name="Sasaki T."/>
            <person name="Matsumoto T."/>
            <person name="Yamamoto K."/>
        </authorList>
    </citation>
    <scope>NUCLEOTIDE SEQUENCE</scope>
</reference>
<reference evidence="4" key="4">
    <citation type="journal article" date="2008" name="Nucleic Acids Res.">
        <title>The rice annotation project database (RAP-DB): 2008 update.</title>
        <authorList>
            <consortium name="The rice annotation project (RAP)"/>
        </authorList>
    </citation>
    <scope>GENOME REANNOTATION</scope>
    <source>
        <strain evidence="4">cv. Nipponbare</strain>
    </source>
</reference>
<sequence length="92" mass="10043">MRTPWKYTSAPTYTTSPPYPPTPPGLRASPCGGRGGRGGRRGTHQYLYIRRRLHGRCGHHSRCDQLSWLAGLAGLAVHRKLSSEVGGHGCYG</sequence>
<evidence type="ECO:0000313" key="2">
    <source>
        <dbReference type="EMBL" id="BAD68373.1"/>
    </source>
</evidence>
<dbReference type="AlphaFoldDB" id="Q5VPQ8"/>
<accession>Q5VPQ8</accession>
<protein>
    <submittedName>
        <fullName evidence="3">Uncharacterized protein</fullName>
    </submittedName>
</protein>
<reference evidence="3" key="2">
    <citation type="submission" date="2001-05" db="EMBL/GenBank/DDBJ databases">
        <title>Oryza sativa nipponbare(GA3) genomic DNA, chromosome 6, BAC clone:OSJNBa0062J13.</title>
        <authorList>
            <person name="Sasaki T."/>
            <person name="Matsumoto T."/>
            <person name="Yamamoto K."/>
        </authorList>
    </citation>
    <scope>NUCLEOTIDE SEQUENCE</scope>
</reference>
<gene>
    <name evidence="3" type="ORF">OSJNBa0062J13.39</name>
    <name evidence="2" type="ORF">P0660D08.8</name>
</gene>
<evidence type="ECO:0000256" key="1">
    <source>
        <dbReference type="SAM" id="MobiDB-lite"/>
    </source>
</evidence>
<dbReference type="Proteomes" id="UP000000763">
    <property type="component" value="Chromosome 6"/>
</dbReference>
<proteinExistence type="predicted"/>
<reference evidence="4" key="3">
    <citation type="journal article" date="2005" name="Nature">
        <title>The map-based sequence of the rice genome.</title>
        <authorList>
            <consortium name="International rice genome sequencing project (IRGSP)"/>
            <person name="Matsumoto T."/>
            <person name="Wu J."/>
            <person name="Kanamori H."/>
            <person name="Katayose Y."/>
            <person name="Fujisawa M."/>
            <person name="Namiki N."/>
            <person name="Mizuno H."/>
            <person name="Yamamoto K."/>
            <person name="Antonio B.A."/>
            <person name="Baba T."/>
            <person name="Sakata K."/>
            <person name="Nagamura Y."/>
            <person name="Aoki H."/>
            <person name="Arikawa K."/>
            <person name="Arita K."/>
            <person name="Bito T."/>
            <person name="Chiden Y."/>
            <person name="Fujitsuka N."/>
            <person name="Fukunaka R."/>
            <person name="Hamada M."/>
            <person name="Harada C."/>
            <person name="Hayashi A."/>
            <person name="Hijishita S."/>
            <person name="Honda M."/>
            <person name="Hosokawa S."/>
            <person name="Ichikawa Y."/>
            <person name="Idonuma A."/>
            <person name="Iijima M."/>
            <person name="Ikeda M."/>
            <person name="Ikeno M."/>
            <person name="Ito K."/>
            <person name="Ito S."/>
            <person name="Ito T."/>
            <person name="Ito Y."/>
            <person name="Ito Y."/>
            <person name="Iwabuchi A."/>
            <person name="Kamiya K."/>
            <person name="Karasawa W."/>
            <person name="Kurita K."/>
            <person name="Katagiri S."/>
            <person name="Kikuta A."/>
            <person name="Kobayashi H."/>
            <person name="Kobayashi N."/>
            <person name="Machita K."/>
            <person name="Maehara T."/>
            <person name="Masukawa M."/>
            <person name="Mizubayashi T."/>
            <person name="Mukai Y."/>
            <person name="Nagasaki H."/>
            <person name="Nagata Y."/>
            <person name="Naito S."/>
            <person name="Nakashima M."/>
            <person name="Nakama Y."/>
            <person name="Nakamichi Y."/>
            <person name="Nakamura M."/>
            <person name="Meguro A."/>
            <person name="Negishi M."/>
            <person name="Ohta I."/>
            <person name="Ohta T."/>
            <person name="Okamoto M."/>
            <person name="Ono N."/>
            <person name="Saji S."/>
            <person name="Sakaguchi M."/>
            <person name="Sakai K."/>
            <person name="Shibata M."/>
            <person name="Shimokawa T."/>
            <person name="Song J."/>
            <person name="Takazaki Y."/>
            <person name="Terasawa K."/>
            <person name="Tsugane M."/>
            <person name="Tsuji K."/>
            <person name="Ueda S."/>
            <person name="Waki K."/>
            <person name="Yamagata H."/>
            <person name="Yamamoto M."/>
            <person name="Yamamoto S."/>
            <person name="Yamane H."/>
            <person name="Yoshiki S."/>
            <person name="Yoshihara R."/>
            <person name="Yukawa K."/>
            <person name="Zhong H."/>
            <person name="Yano M."/>
            <person name="Yuan Q."/>
            <person name="Ouyang S."/>
            <person name="Liu J."/>
            <person name="Jones K.M."/>
            <person name="Gansberger K."/>
            <person name="Moffat K."/>
            <person name="Hill J."/>
            <person name="Bera J."/>
            <person name="Fadrosh D."/>
            <person name="Jin S."/>
            <person name="Johri S."/>
            <person name="Kim M."/>
            <person name="Overton L."/>
            <person name="Reardon M."/>
            <person name="Tsitrin T."/>
            <person name="Vuong H."/>
            <person name="Weaver B."/>
            <person name="Ciecko A."/>
            <person name="Tallon L."/>
            <person name="Jackson J."/>
            <person name="Pai G."/>
            <person name="Aken S.V."/>
            <person name="Utterback T."/>
            <person name="Reidmuller S."/>
            <person name="Feldblyum T."/>
            <person name="Hsiao J."/>
            <person name="Zismann V."/>
            <person name="Iobst S."/>
            <person name="de Vazeille A.R."/>
            <person name="Buell C.R."/>
            <person name="Ying K."/>
            <person name="Li Y."/>
            <person name="Lu T."/>
            <person name="Huang Y."/>
            <person name="Zhao Q."/>
            <person name="Feng Q."/>
            <person name="Zhang L."/>
            <person name="Zhu J."/>
            <person name="Weng Q."/>
            <person name="Mu J."/>
            <person name="Lu Y."/>
            <person name="Fan D."/>
            <person name="Liu Y."/>
            <person name="Guan J."/>
            <person name="Zhang Y."/>
            <person name="Yu S."/>
            <person name="Liu X."/>
            <person name="Zhang Y."/>
            <person name="Hong G."/>
            <person name="Han B."/>
            <person name="Choisne N."/>
            <person name="Demange N."/>
            <person name="Orjeda G."/>
            <person name="Samain S."/>
            <person name="Cattolico L."/>
            <person name="Pelletier E."/>
            <person name="Couloux A."/>
            <person name="Segurens B."/>
            <person name="Wincker P."/>
            <person name="D'Hont A."/>
            <person name="Scarpelli C."/>
            <person name="Weissenbach J."/>
            <person name="Salanoubat M."/>
            <person name="Quetier F."/>
            <person name="Yu Y."/>
            <person name="Kim H.R."/>
            <person name="Rambo T."/>
            <person name="Currie J."/>
            <person name="Collura K."/>
            <person name="Luo M."/>
            <person name="Yang T."/>
            <person name="Ammiraju J.S.S."/>
            <person name="Engler F."/>
            <person name="Soderlund C."/>
            <person name="Wing R.A."/>
            <person name="Palmer L.E."/>
            <person name="de la Bastide M."/>
            <person name="Spiegel L."/>
            <person name="Nascimento L."/>
            <person name="Zutavern T."/>
            <person name="O'Shaughnessy A."/>
            <person name="Dike S."/>
            <person name="Dedhia N."/>
            <person name="Preston R."/>
            <person name="Balija V."/>
            <person name="McCombie W.R."/>
            <person name="Chow T."/>
            <person name="Chen H."/>
            <person name="Chung M."/>
            <person name="Chen C."/>
            <person name="Shaw J."/>
            <person name="Wu H."/>
            <person name="Hsiao K."/>
            <person name="Chao Y."/>
            <person name="Chu M."/>
            <person name="Cheng C."/>
            <person name="Hour A."/>
            <person name="Lee P."/>
            <person name="Lin S."/>
            <person name="Lin Y."/>
            <person name="Liou J."/>
            <person name="Liu S."/>
            <person name="Hsing Y."/>
            <person name="Raghuvanshi S."/>
            <person name="Mohanty A."/>
            <person name="Bharti A.K."/>
            <person name="Gaur A."/>
            <person name="Gupta V."/>
            <person name="Kumar D."/>
            <person name="Ravi V."/>
            <person name="Vij S."/>
            <person name="Kapur A."/>
            <person name="Khurana P."/>
            <person name="Khurana P."/>
            <person name="Khurana J.P."/>
            <person name="Tyagi A.K."/>
            <person name="Gaikwad K."/>
            <person name="Singh A."/>
            <person name="Dalal V."/>
            <person name="Srivastava S."/>
            <person name="Dixit A."/>
            <person name="Pal A.K."/>
            <person name="Ghazi I.A."/>
            <person name="Yadav M."/>
            <person name="Pandit A."/>
            <person name="Bhargava A."/>
            <person name="Sureshbabu K."/>
            <person name="Batra K."/>
            <person name="Sharma T.R."/>
            <person name="Mohapatra T."/>
            <person name="Singh N.K."/>
            <person name="Messing J."/>
            <person name="Nelson A.B."/>
            <person name="Fuks G."/>
            <person name="Kavchok S."/>
            <person name="Keizer G."/>
            <person name="Linton E."/>
            <person name="Llaca V."/>
            <person name="Song R."/>
            <person name="Tanyolac B."/>
            <person name="Young S."/>
            <person name="Ho-Il K."/>
            <person name="Hahn J.H."/>
            <person name="Sangsakoo G."/>
            <person name="Vanavichit A."/>
            <person name="de Mattos Luiz.A.T."/>
            <person name="Zimmer P.D."/>
            <person name="Malone G."/>
            <person name="Dellagostin O."/>
            <person name="de Oliveira A.C."/>
            <person name="Bevan M."/>
            <person name="Bancroft I."/>
            <person name="Minx P."/>
            <person name="Cordum H."/>
            <person name="Wilson R."/>
            <person name="Cheng Z."/>
            <person name="Jin W."/>
            <person name="Jiang J."/>
            <person name="Leong S.A."/>
            <person name="Iwama H."/>
            <person name="Gojobori T."/>
            <person name="Itoh T."/>
            <person name="Niimura Y."/>
            <person name="Fujii Y."/>
            <person name="Habara T."/>
            <person name="Sakai H."/>
            <person name="Sato Y."/>
            <person name="Wilson G."/>
            <person name="Kumar K."/>
            <person name="McCouch S."/>
            <person name="Juretic N."/>
            <person name="Hoen D."/>
            <person name="Wright S."/>
            <person name="Bruskiewich R."/>
            <person name="Bureau T."/>
            <person name="Miyao A."/>
            <person name="Hirochika H."/>
            <person name="Nishikawa T."/>
            <person name="Kadowaki K."/>
            <person name="Sugiura M."/>
            <person name="Burr B."/>
            <person name="Sasaki T."/>
        </authorList>
    </citation>
    <scope>NUCLEOTIDE SEQUENCE [LARGE SCALE GENOMIC DNA]</scope>
    <source>
        <strain evidence="4">cv. Nipponbare</strain>
    </source>
</reference>
<feature type="region of interest" description="Disordered" evidence="1">
    <location>
        <begin position="1"/>
        <end position="42"/>
    </location>
</feature>
<feature type="compositionally biased region" description="Low complexity" evidence="1">
    <location>
        <begin position="7"/>
        <end position="16"/>
    </location>
</feature>
<dbReference type="EMBL" id="AP003457">
    <property type="protein sequence ID" value="BAD68373.1"/>
    <property type="molecule type" value="Genomic_DNA"/>
</dbReference>
<organism evidence="3 4">
    <name type="scientific">Oryza sativa subsp. japonica</name>
    <name type="common">Rice</name>
    <dbReference type="NCBI Taxonomy" id="39947"/>
    <lineage>
        <taxon>Eukaryota</taxon>
        <taxon>Viridiplantae</taxon>
        <taxon>Streptophyta</taxon>
        <taxon>Embryophyta</taxon>
        <taxon>Tracheophyta</taxon>
        <taxon>Spermatophyta</taxon>
        <taxon>Magnoliopsida</taxon>
        <taxon>Liliopsida</taxon>
        <taxon>Poales</taxon>
        <taxon>Poaceae</taxon>
        <taxon>BOP clade</taxon>
        <taxon>Oryzoideae</taxon>
        <taxon>Oryzeae</taxon>
        <taxon>Oryzinae</taxon>
        <taxon>Oryza</taxon>
        <taxon>Oryza sativa</taxon>
    </lineage>
</organism>
<name>Q5VPQ8_ORYSJ</name>
<evidence type="ECO:0000313" key="3">
    <source>
        <dbReference type="EMBL" id="BAD68567.1"/>
    </source>
</evidence>